<comment type="caution">
    <text evidence="1">The sequence shown here is derived from an EMBL/GenBank/DDBJ whole genome shotgun (WGS) entry which is preliminary data.</text>
</comment>
<keyword evidence="2" id="KW-1185">Reference proteome</keyword>
<sequence length="104" mass="11879">MSTLFEDVFLVTKFMSDQLQSPNLELLSAGDLARLSPHTQKNGEKNREMKFSFSCLPRLKNYLRNSSGNNLALLAINSRRTKAFDIQYIIDAFASSHNRRIVLL</sequence>
<protein>
    <submittedName>
        <fullName evidence="1">Uncharacterized protein</fullName>
    </submittedName>
</protein>
<accession>A0AAD7SXJ8</accession>
<dbReference type="AlphaFoldDB" id="A0AAD7SXJ8"/>
<organism evidence="1 2">
    <name type="scientific">Aldrovandia affinis</name>
    <dbReference type="NCBI Taxonomy" id="143900"/>
    <lineage>
        <taxon>Eukaryota</taxon>
        <taxon>Metazoa</taxon>
        <taxon>Chordata</taxon>
        <taxon>Craniata</taxon>
        <taxon>Vertebrata</taxon>
        <taxon>Euteleostomi</taxon>
        <taxon>Actinopterygii</taxon>
        <taxon>Neopterygii</taxon>
        <taxon>Teleostei</taxon>
        <taxon>Notacanthiformes</taxon>
        <taxon>Halosauridae</taxon>
        <taxon>Aldrovandia</taxon>
    </lineage>
</organism>
<evidence type="ECO:0000313" key="2">
    <source>
        <dbReference type="Proteomes" id="UP001221898"/>
    </source>
</evidence>
<evidence type="ECO:0000313" key="1">
    <source>
        <dbReference type="EMBL" id="KAJ8410619.1"/>
    </source>
</evidence>
<reference evidence="1" key="1">
    <citation type="journal article" date="2023" name="Science">
        <title>Genome structures resolve the early diversification of teleost fishes.</title>
        <authorList>
            <person name="Parey E."/>
            <person name="Louis A."/>
            <person name="Montfort J."/>
            <person name="Bouchez O."/>
            <person name="Roques C."/>
            <person name="Iampietro C."/>
            <person name="Lluch J."/>
            <person name="Castinel A."/>
            <person name="Donnadieu C."/>
            <person name="Desvignes T."/>
            <person name="Floi Bucao C."/>
            <person name="Jouanno E."/>
            <person name="Wen M."/>
            <person name="Mejri S."/>
            <person name="Dirks R."/>
            <person name="Jansen H."/>
            <person name="Henkel C."/>
            <person name="Chen W.J."/>
            <person name="Zahm M."/>
            <person name="Cabau C."/>
            <person name="Klopp C."/>
            <person name="Thompson A.W."/>
            <person name="Robinson-Rechavi M."/>
            <person name="Braasch I."/>
            <person name="Lecointre G."/>
            <person name="Bobe J."/>
            <person name="Postlethwait J.H."/>
            <person name="Berthelot C."/>
            <person name="Roest Crollius H."/>
            <person name="Guiguen Y."/>
        </authorList>
    </citation>
    <scope>NUCLEOTIDE SEQUENCE</scope>
    <source>
        <strain evidence="1">NC1722</strain>
    </source>
</reference>
<dbReference type="EMBL" id="JAINUG010000026">
    <property type="protein sequence ID" value="KAJ8410619.1"/>
    <property type="molecule type" value="Genomic_DNA"/>
</dbReference>
<dbReference type="Proteomes" id="UP001221898">
    <property type="component" value="Unassembled WGS sequence"/>
</dbReference>
<name>A0AAD7SXJ8_9TELE</name>
<proteinExistence type="predicted"/>
<gene>
    <name evidence="1" type="ORF">AAFF_G00195230</name>
</gene>